<proteinExistence type="predicted"/>
<evidence type="ECO:0000256" key="1">
    <source>
        <dbReference type="SAM" id="MobiDB-lite"/>
    </source>
</evidence>
<feature type="compositionally biased region" description="Acidic residues" evidence="1">
    <location>
        <begin position="146"/>
        <end position="155"/>
    </location>
</feature>
<sequence length="974" mass="105917">MTKKKSKAAKAAALSSSPASSSSPTLSDASSDVSSDVFGLARRHKGWTNQEQFDLLSSKIVAYQQSAAEGSLPAFKVELMGEWQARWPERKGNYFLDRAGKVQRLLAHLVGVTDSPEAAPFPKMVGGLLNLGPTYSLDGCHFADPKDDEDDDMEGESPRESDPEVERVREGLGLAIAAHCTQINNWFGNNKPGRRLKKGAGLSSFTLAATRVPQPIHKYSNMYYTERVLPCVIPEAEARGVPRNELVLVKEMTAHAWANESEEIKKSVMDAIEKEKELIEAMKDCSMEAHVSDADKIIIIESLQHELTTVFDLIHRFIGWGFLVIGAGVDPRTKRVRTTAYNFCCKDASGKDFVNSFNKNRAAGYVLGTLPGDNRKFSEYFGIPFMHHMKKIKRFVGEIAKGLKETQTGTDSPPESNGTDGPPDSNGTDNPPDSDAATLLRDPSPPSEQPLPDQNTAQSSDSLSQIQPPQDSSSATPLVPHPPPSEEQPLPQVSVENSISATVPLPSAPLPHERPLPDVPASLMSISAPAASASSWDNAENTGVDISRATDQPSTLSDDSDDGGMLDLVQNIFGMSAPRPDLFLPSSSLTPNLEEFDPTALDGLDWTQIDWSTFLPPDVNEVIPTSNPVMPAAVPSTDWDKCLPSADTDVNRVISTSNGVMLPPAPSSSTDSVIFTSPLMMLPTAPSASTEGATVSPHVGPSNSSISSSTDDLVTMATISPVVSNISSFDLLTVSSMTTTPTTLPIPSSTPASGIGPFPDVSNLQRPSRQRKPTGPKEVTTLSVAEKEHGPPRWISDIALLMNDGTLGPEWADLLDKWKQLEHDIWSSDSDPVGKLTVSKRRPRPLTQWLDGTRSFDLPPAVKDYSQFATKMVDWWNQLNPSWRRSLTHGLPRPDYTSKSLFALRKGGQHGLVTVILSLYWWRHGRQSPEDTWLGMVNDVTKTIDIILRLECKRGQKRPSDGGEGNASTKRTKV</sequence>
<evidence type="ECO:0000313" key="3">
    <source>
        <dbReference type="Proteomes" id="UP000217790"/>
    </source>
</evidence>
<feature type="region of interest" description="Disordered" evidence="1">
    <location>
        <begin position="955"/>
        <end position="974"/>
    </location>
</feature>
<dbReference type="EMBL" id="KZ293644">
    <property type="protein sequence ID" value="PBL04061.1"/>
    <property type="molecule type" value="Genomic_DNA"/>
</dbReference>
<feature type="compositionally biased region" description="Basic and acidic residues" evidence="1">
    <location>
        <begin position="156"/>
        <end position="167"/>
    </location>
</feature>
<dbReference type="STRING" id="47427.A0A2H3ECR4"/>
<dbReference type="Proteomes" id="UP000217790">
    <property type="component" value="Unassembled WGS sequence"/>
</dbReference>
<feature type="region of interest" description="Disordered" evidence="1">
    <location>
        <begin position="405"/>
        <end position="491"/>
    </location>
</feature>
<dbReference type="OMA" id="ARAYSKM"/>
<reference evidence="3" key="1">
    <citation type="journal article" date="2017" name="Nat. Ecol. Evol.">
        <title>Genome expansion and lineage-specific genetic innovations in the forest pathogenic fungi Armillaria.</title>
        <authorList>
            <person name="Sipos G."/>
            <person name="Prasanna A.N."/>
            <person name="Walter M.C."/>
            <person name="O'Connor E."/>
            <person name="Balint B."/>
            <person name="Krizsan K."/>
            <person name="Kiss B."/>
            <person name="Hess J."/>
            <person name="Varga T."/>
            <person name="Slot J."/>
            <person name="Riley R."/>
            <person name="Boka B."/>
            <person name="Rigling D."/>
            <person name="Barry K."/>
            <person name="Lee J."/>
            <person name="Mihaltcheva S."/>
            <person name="LaButti K."/>
            <person name="Lipzen A."/>
            <person name="Waldron R."/>
            <person name="Moloney N.M."/>
            <person name="Sperisen C."/>
            <person name="Kredics L."/>
            <person name="Vagvoelgyi C."/>
            <person name="Patrignani A."/>
            <person name="Fitzpatrick D."/>
            <person name="Nagy I."/>
            <person name="Doyle S."/>
            <person name="Anderson J.B."/>
            <person name="Grigoriev I.V."/>
            <person name="Gueldener U."/>
            <person name="Muensterkoetter M."/>
            <person name="Nagy L.G."/>
        </authorList>
    </citation>
    <scope>NUCLEOTIDE SEQUENCE [LARGE SCALE GENOMIC DNA]</scope>
    <source>
        <strain evidence="3">Ar21-2</strain>
    </source>
</reference>
<gene>
    <name evidence="2" type="ORF">ARMGADRAFT_1022567</name>
</gene>
<keyword evidence="3" id="KW-1185">Reference proteome</keyword>
<feature type="compositionally biased region" description="Polar residues" evidence="1">
    <location>
        <begin position="405"/>
        <end position="431"/>
    </location>
</feature>
<feature type="compositionally biased region" description="Low complexity" evidence="1">
    <location>
        <begin position="741"/>
        <end position="751"/>
    </location>
</feature>
<feature type="region of interest" description="Disordered" evidence="1">
    <location>
        <begin position="140"/>
        <end position="167"/>
    </location>
</feature>
<dbReference type="OrthoDB" id="2803783at2759"/>
<dbReference type="CDD" id="cd22541">
    <property type="entry name" value="SP5_N"/>
    <property type="match status" value="1"/>
</dbReference>
<evidence type="ECO:0000313" key="2">
    <source>
        <dbReference type="EMBL" id="PBL04061.1"/>
    </source>
</evidence>
<feature type="region of interest" description="Disordered" evidence="1">
    <location>
        <begin position="1"/>
        <end position="32"/>
    </location>
</feature>
<name>A0A2H3ECR4_ARMGA</name>
<dbReference type="AlphaFoldDB" id="A0A2H3ECR4"/>
<organism evidence="2 3">
    <name type="scientific">Armillaria gallica</name>
    <name type="common">Bulbous honey fungus</name>
    <name type="synonym">Armillaria bulbosa</name>
    <dbReference type="NCBI Taxonomy" id="47427"/>
    <lineage>
        <taxon>Eukaryota</taxon>
        <taxon>Fungi</taxon>
        <taxon>Dikarya</taxon>
        <taxon>Basidiomycota</taxon>
        <taxon>Agaricomycotina</taxon>
        <taxon>Agaricomycetes</taxon>
        <taxon>Agaricomycetidae</taxon>
        <taxon>Agaricales</taxon>
        <taxon>Marasmiineae</taxon>
        <taxon>Physalacriaceae</taxon>
        <taxon>Armillaria</taxon>
    </lineage>
</organism>
<feature type="compositionally biased region" description="Polar residues" evidence="1">
    <location>
        <begin position="452"/>
        <end position="476"/>
    </location>
</feature>
<dbReference type="InParanoid" id="A0A2H3ECR4"/>
<accession>A0A2H3ECR4</accession>
<protein>
    <submittedName>
        <fullName evidence="2">Uncharacterized protein</fullName>
    </submittedName>
</protein>
<feature type="region of interest" description="Disordered" evidence="1">
    <location>
        <begin position="686"/>
        <end position="707"/>
    </location>
</feature>
<feature type="region of interest" description="Disordered" evidence="1">
    <location>
        <begin position="741"/>
        <end position="779"/>
    </location>
</feature>
<feature type="compositionally biased region" description="Low complexity" evidence="1">
    <location>
        <begin position="9"/>
        <end position="32"/>
    </location>
</feature>